<dbReference type="Proteomes" id="UP000579812">
    <property type="component" value="Unassembled WGS sequence"/>
</dbReference>
<comment type="caution">
    <text evidence="2">The sequence shown here is derived from an EMBL/GenBank/DDBJ whole genome shotgun (WGS) entry which is preliminary data.</text>
</comment>
<feature type="region of interest" description="Disordered" evidence="1">
    <location>
        <begin position="99"/>
        <end position="119"/>
    </location>
</feature>
<proteinExistence type="predicted"/>
<evidence type="ECO:0000313" key="3">
    <source>
        <dbReference type="Proteomes" id="UP000579812"/>
    </source>
</evidence>
<dbReference type="AlphaFoldDB" id="A0A7J6C5M5"/>
<keyword evidence="3" id="KW-1185">Reference proteome</keyword>
<protein>
    <submittedName>
        <fullName evidence="2">Uncharacterized protein</fullName>
    </submittedName>
</protein>
<dbReference type="EMBL" id="JAAMOB010000017">
    <property type="protein sequence ID" value="KAF4102304.1"/>
    <property type="molecule type" value="Genomic_DNA"/>
</dbReference>
<accession>A0A7J6C5M5</accession>
<gene>
    <name evidence="2" type="ORF">G5714_017104</name>
</gene>
<evidence type="ECO:0000256" key="1">
    <source>
        <dbReference type="SAM" id="MobiDB-lite"/>
    </source>
</evidence>
<sequence length="119" mass="13016">MDDAVKHREHHPQTELQGWAKKSGSTLVVMSVPSGTPGTGRTNARREKRGDVTRPQPFWDAQEAGVDGADLGWVSYVCEADGSNSCGIERLASGARLPARRGHSRLPRLRAARCHHRPP</sequence>
<reference evidence="2 3" key="1">
    <citation type="submission" date="2020-04" db="EMBL/GenBank/DDBJ databases">
        <title>Chromosome-level genome assembly of a cyprinid fish Onychostoma macrolepis by integration of Nanopore Sequencing, Bionano and Hi-C technology.</title>
        <authorList>
            <person name="Wang D."/>
        </authorList>
    </citation>
    <scope>NUCLEOTIDE SEQUENCE [LARGE SCALE GENOMIC DNA]</scope>
    <source>
        <strain evidence="2">SWU-2019</strain>
        <tissue evidence="2">Muscle</tissue>
    </source>
</reference>
<organism evidence="2 3">
    <name type="scientific">Onychostoma macrolepis</name>
    <dbReference type="NCBI Taxonomy" id="369639"/>
    <lineage>
        <taxon>Eukaryota</taxon>
        <taxon>Metazoa</taxon>
        <taxon>Chordata</taxon>
        <taxon>Craniata</taxon>
        <taxon>Vertebrata</taxon>
        <taxon>Euteleostomi</taxon>
        <taxon>Actinopterygii</taxon>
        <taxon>Neopterygii</taxon>
        <taxon>Teleostei</taxon>
        <taxon>Ostariophysi</taxon>
        <taxon>Cypriniformes</taxon>
        <taxon>Cyprinidae</taxon>
        <taxon>Acrossocheilinae</taxon>
        <taxon>Onychostoma</taxon>
    </lineage>
</organism>
<evidence type="ECO:0000313" key="2">
    <source>
        <dbReference type="EMBL" id="KAF4102304.1"/>
    </source>
</evidence>
<feature type="region of interest" description="Disordered" evidence="1">
    <location>
        <begin position="1"/>
        <end position="61"/>
    </location>
</feature>
<feature type="compositionally biased region" description="Polar residues" evidence="1">
    <location>
        <begin position="23"/>
        <end position="42"/>
    </location>
</feature>
<name>A0A7J6C5M5_9TELE</name>